<evidence type="ECO:0000313" key="6">
    <source>
        <dbReference type="Proteomes" id="UP000485880"/>
    </source>
</evidence>
<gene>
    <name evidence="5" type="primary">tlyA</name>
    <name evidence="5" type="ORF">MPC4_80032</name>
</gene>
<keyword evidence="6" id="KW-1185">Reference proteome</keyword>
<dbReference type="AlphaFoldDB" id="A0A8B6MCE3"/>
<dbReference type="InterPro" id="IPR047048">
    <property type="entry name" value="TlyA"/>
</dbReference>
<dbReference type="EMBL" id="CABFMQ020000142">
    <property type="protein sequence ID" value="VTZ52361.1"/>
    <property type="molecule type" value="Genomic_DNA"/>
</dbReference>
<dbReference type="GO" id="GO:0032259">
    <property type="term" value="P:methylation"/>
    <property type="evidence" value="ECO:0007669"/>
    <property type="project" value="UniProtKB-KW"/>
</dbReference>
<dbReference type="PIRSF" id="PIRSF005578">
    <property type="entry name" value="TlyA"/>
    <property type="match status" value="1"/>
</dbReference>
<sequence>MKQKPKSGATAGARPRADVALVERKLFDSRAKAQEAIAAGRVSVDGKTLRKASEPVDAGAHVEASAPYPWVSRGGVKLAAALDAFGFDPSGLVCLDVGASTGGFTHVLLTRGAAHVFAVDVGRGQLRAEIARDPRVESREATDVRSLEANALPRPPRLVTIDVSFISLALVLPAVARLAAADAKLIALIKPQFEAGRAHLVKGLVKDRAMHEEVCARIKDLVQSLGWRVEGLIPSPIEGGDGNREFLIGASRR</sequence>
<dbReference type="InterPro" id="IPR004538">
    <property type="entry name" value="Hemolysin_A/TlyA"/>
</dbReference>
<dbReference type="PANTHER" id="PTHR32319">
    <property type="entry name" value="BACTERIAL HEMOLYSIN-LIKE PROTEIN"/>
    <property type="match status" value="1"/>
</dbReference>
<dbReference type="NCBIfam" id="TIGR00478">
    <property type="entry name" value="tly"/>
    <property type="match status" value="1"/>
</dbReference>
<organism evidence="5 6">
    <name type="scientific">Methylocella tundrae</name>
    <dbReference type="NCBI Taxonomy" id="227605"/>
    <lineage>
        <taxon>Bacteria</taxon>
        <taxon>Pseudomonadati</taxon>
        <taxon>Pseudomonadota</taxon>
        <taxon>Alphaproteobacteria</taxon>
        <taxon>Hyphomicrobiales</taxon>
        <taxon>Beijerinckiaceae</taxon>
        <taxon>Methylocella</taxon>
    </lineage>
</organism>
<keyword evidence="1 3" id="KW-0694">RNA-binding</keyword>
<dbReference type="Proteomes" id="UP000485880">
    <property type="component" value="Unassembled WGS sequence"/>
</dbReference>
<dbReference type="InterPro" id="IPR036986">
    <property type="entry name" value="S4_RNA-bd_sf"/>
</dbReference>
<dbReference type="EC" id="2.1.1.227" evidence="5"/>
<dbReference type="RefSeq" id="WP_174513961.1">
    <property type="nucleotide sequence ID" value="NZ_CABFMQ020000142.1"/>
</dbReference>
<dbReference type="GO" id="GO:0008168">
    <property type="term" value="F:methyltransferase activity"/>
    <property type="evidence" value="ECO:0007669"/>
    <property type="project" value="UniProtKB-KW"/>
</dbReference>
<name>A0A8B6MCE3_METTU</name>
<protein>
    <submittedName>
        <fullName evidence="5">16S/23S rRNA (Cytidine-2'-O)-methyltransferase TlyA</fullName>
        <ecNumber evidence="5">2.1.1.226</ecNumber>
        <ecNumber evidence="5">2.1.1.227</ecNumber>
    </submittedName>
</protein>
<keyword evidence="5" id="KW-0489">Methyltransferase</keyword>
<reference evidence="5 6" key="1">
    <citation type="submission" date="2019-05" db="EMBL/GenBank/DDBJ databases">
        <authorList>
            <person name="Farhan Ul Haque M."/>
        </authorList>
    </citation>
    <scope>NUCLEOTIDE SEQUENCE [LARGE SCALE GENOMIC DNA]</scope>
    <source>
        <strain evidence="5">2</strain>
    </source>
</reference>
<dbReference type="SUPFAM" id="SSF55174">
    <property type="entry name" value="Alpha-L RNA-binding motif"/>
    <property type="match status" value="1"/>
</dbReference>
<feature type="domain" description="RNA-binding S4" evidence="4">
    <location>
        <begin position="15"/>
        <end position="76"/>
    </location>
</feature>
<dbReference type="SUPFAM" id="SSF53335">
    <property type="entry name" value="S-adenosyl-L-methionine-dependent methyltransferases"/>
    <property type="match status" value="1"/>
</dbReference>
<dbReference type="InterPro" id="IPR029063">
    <property type="entry name" value="SAM-dependent_MTases_sf"/>
</dbReference>
<dbReference type="CDD" id="cd00165">
    <property type="entry name" value="S4"/>
    <property type="match status" value="1"/>
</dbReference>
<accession>A0A8B6MCE3</accession>
<dbReference type="Gene3D" id="3.10.290.10">
    <property type="entry name" value="RNA-binding S4 domain"/>
    <property type="match status" value="1"/>
</dbReference>
<dbReference type="PANTHER" id="PTHR32319:SF0">
    <property type="entry name" value="BACTERIAL HEMOLYSIN-LIKE PROTEIN"/>
    <property type="match status" value="1"/>
</dbReference>
<comment type="caution">
    <text evidence="5">The sequence shown here is derived from an EMBL/GenBank/DDBJ whole genome shotgun (WGS) entry which is preliminary data.</text>
</comment>
<dbReference type="InterPro" id="IPR002877">
    <property type="entry name" value="RNA_MeTrfase_FtsJ_dom"/>
</dbReference>
<evidence type="ECO:0000256" key="3">
    <source>
        <dbReference type="PROSITE-ProRule" id="PRU00182"/>
    </source>
</evidence>
<evidence type="ECO:0000256" key="1">
    <source>
        <dbReference type="ARBA" id="ARBA00022884"/>
    </source>
</evidence>
<dbReference type="PROSITE" id="PS50889">
    <property type="entry name" value="S4"/>
    <property type="match status" value="1"/>
</dbReference>
<dbReference type="EC" id="2.1.1.226" evidence="5"/>
<dbReference type="Pfam" id="PF01479">
    <property type="entry name" value="S4"/>
    <property type="match status" value="1"/>
</dbReference>
<keyword evidence="5" id="KW-0808">Transferase</keyword>
<dbReference type="SMART" id="SM00363">
    <property type="entry name" value="S4"/>
    <property type="match status" value="1"/>
</dbReference>
<dbReference type="Pfam" id="PF01728">
    <property type="entry name" value="FtsJ"/>
    <property type="match status" value="1"/>
</dbReference>
<evidence type="ECO:0000259" key="4">
    <source>
        <dbReference type="SMART" id="SM00363"/>
    </source>
</evidence>
<evidence type="ECO:0000313" key="5">
    <source>
        <dbReference type="EMBL" id="VTZ52361.1"/>
    </source>
</evidence>
<dbReference type="GO" id="GO:0003723">
    <property type="term" value="F:RNA binding"/>
    <property type="evidence" value="ECO:0007669"/>
    <property type="project" value="UniProtKB-KW"/>
</dbReference>
<proteinExistence type="inferred from homology"/>
<dbReference type="Gene3D" id="3.40.50.150">
    <property type="entry name" value="Vaccinia Virus protein VP39"/>
    <property type="match status" value="1"/>
</dbReference>
<comment type="similarity">
    <text evidence="2">Belongs to the TlyA family.</text>
</comment>
<dbReference type="InterPro" id="IPR002942">
    <property type="entry name" value="S4_RNA-bd"/>
</dbReference>
<evidence type="ECO:0000256" key="2">
    <source>
        <dbReference type="ARBA" id="ARBA00029460"/>
    </source>
</evidence>